<protein>
    <submittedName>
        <fullName evidence="1">10583_t:CDS:1</fullName>
    </submittedName>
</protein>
<proteinExistence type="predicted"/>
<name>A0ACA9R3C5_9GLOM</name>
<keyword evidence="2" id="KW-1185">Reference proteome</keyword>
<dbReference type="EMBL" id="CAJVPT010067560">
    <property type="protein sequence ID" value="CAG8775133.1"/>
    <property type="molecule type" value="Genomic_DNA"/>
</dbReference>
<accession>A0ACA9R3C5</accession>
<evidence type="ECO:0000313" key="1">
    <source>
        <dbReference type="EMBL" id="CAG8775133.1"/>
    </source>
</evidence>
<evidence type="ECO:0000313" key="2">
    <source>
        <dbReference type="Proteomes" id="UP000789525"/>
    </source>
</evidence>
<sequence length="72" mass="7825">SRFLLEHEQRRLVHELVKLSNRPAGDIACSGDGPTCPLNLQIDYALLLSMGEAGAEVEAGRAICHHDTTLLT</sequence>
<gene>
    <name evidence="1" type="ORF">ACOLOM_LOCUS14043</name>
</gene>
<dbReference type="Proteomes" id="UP000789525">
    <property type="component" value="Unassembled WGS sequence"/>
</dbReference>
<comment type="caution">
    <text evidence="1">The sequence shown here is derived from an EMBL/GenBank/DDBJ whole genome shotgun (WGS) entry which is preliminary data.</text>
</comment>
<organism evidence="1 2">
    <name type="scientific">Acaulospora colombiana</name>
    <dbReference type="NCBI Taxonomy" id="27376"/>
    <lineage>
        <taxon>Eukaryota</taxon>
        <taxon>Fungi</taxon>
        <taxon>Fungi incertae sedis</taxon>
        <taxon>Mucoromycota</taxon>
        <taxon>Glomeromycotina</taxon>
        <taxon>Glomeromycetes</taxon>
        <taxon>Diversisporales</taxon>
        <taxon>Acaulosporaceae</taxon>
        <taxon>Acaulospora</taxon>
    </lineage>
</organism>
<reference evidence="1" key="1">
    <citation type="submission" date="2021-06" db="EMBL/GenBank/DDBJ databases">
        <authorList>
            <person name="Kallberg Y."/>
            <person name="Tangrot J."/>
            <person name="Rosling A."/>
        </authorList>
    </citation>
    <scope>NUCLEOTIDE SEQUENCE</scope>
    <source>
        <strain evidence="1">CL356</strain>
    </source>
</reference>
<feature type="non-terminal residue" evidence="1">
    <location>
        <position position="1"/>
    </location>
</feature>